<keyword evidence="1" id="KW-1133">Transmembrane helix</keyword>
<reference evidence="2" key="1">
    <citation type="submission" date="2021-12" db="EMBL/GenBank/DDBJ databases">
        <authorList>
            <person name="King R."/>
        </authorList>
    </citation>
    <scope>NUCLEOTIDE SEQUENCE</scope>
</reference>
<feature type="transmembrane region" description="Helical" evidence="1">
    <location>
        <begin position="38"/>
        <end position="58"/>
    </location>
</feature>
<proteinExistence type="predicted"/>
<feature type="transmembrane region" description="Helical" evidence="1">
    <location>
        <begin position="6"/>
        <end position="26"/>
    </location>
</feature>
<evidence type="ECO:0000313" key="3">
    <source>
        <dbReference type="Proteomes" id="UP001153714"/>
    </source>
</evidence>
<gene>
    <name evidence="2" type="ORF">DIATSA_LOCUS11013</name>
</gene>
<evidence type="ECO:0000256" key="1">
    <source>
        <dbReference type="SAM" id="Phobius"/>
    </source>
</evidence>
<dbReference type="EMBL" id="OU893336">
    <property type="protein sequence ID" value="CAG9793589.1"/>
    <property type="molecule type" value="Genomic_DNA"/>
</dbReference>
<evidence type="ECO:0000313" key="2">
    <source>
        <dbReference type="EMBL" id="CAG9793589.1"/>
    </source>
</evidence>
<feature type="transmembrane region" description="Helical" evidence="1">
    <location>
        <begin position="116"/>
        <end position="137"/>
    </location>
</feature>
<sequence>MTTYRTVSIFFIVVHIIFILDFGFITGCSRKLAPLVKIISMIQVFCFVVYCYYVISYFNEDLSTTVTSVTLVQMVIHLTILIFFNRRTTFSNILKDIASFDSKLRTNMECSFNTKLILYSVLSLTSDMLIILFYGYITELKVYDFSFAFVLAMPFITFNITMCMCCLIFYYINCHLKEINRAFTDSTLTISECLFLFKHISDILDQFMNGFEILVSIIYLTHCK</sequence>
<accession>A0A9N9RC07</accession>
<keyword evidence="3" id="KW-1185">Reference proteome</keyword>
<dbReference type="AlphaFoldDB" id="A0A9N9RC07"/>
<dbReference type="Proteomes" id="UP001153714">
    <property type="component" value="Chromosome 5"/>
</dbReference>
<protein>
    <recommendedName>
        <fullName evidence="4">Gustatory receptor</fullName>
    </recommendedName>
</protein>
<organism evidence="2 3">
    <name type="scientific">Diatraea saccharalis</name>
    <name type="common">sugarcane borer</name>
    <dbReference type="NCBI Taxonomy" id="40085"/>
    <lineage>
        <taxon>Eukaryota</taxon>
        <taxon>Metazoa</taxon>
        <taxon>Ecdysozoa</taxon>
        <taxon>Arthropoda</taxon>
        <taxon>Hexapoda</taxon>
        <taxon>Insecta</taxon>
        <taxon>Pterygota</taxon>
        <taxon>Neoptera</taxon>
        <taxon>Endopterygota</taxon>
        <taxon>Lepidoptera</taxon>
        <taxon>Glossata</taxon>
        <taxon>Ditrysia</taxon>
        <taxon>Pyraloidea</taxon>
        <taxon>Crambidae</taxon>
        <taxon>Crambinae</taxon>
        <taxon>Diatraea</taxon>
    </lineage>
</organism>
<reference evidence="2" key="2">
    <citation type="submission" date="2022-10" db="EMBL/GenBank/DDBJ databases">
        <authorList>
            <consortium name="ENA_rothamsted_submissions"/>
            <consortium name="culmorum"/>
            <person name="King R."/>
        </authorList>
    </citation>
    <scope>NUCLEOTIDE SEQUENCE</scope>
</reference>
<keyword evidence="1" id="KW-0472">Membrane</keyword>
<feature type="transmembrane region" description="Helical" evidence="1">
    <location>
        <begin position="64"/>
        <end position="84"/>
    </location>
</feature>
<feature type="transmembrane region" description="Helical" evidence="1">
    <location>
        <begin position="149"/>
        <end position="172"/>
    </location>
</feature>
<evidence type="ECO:0008006" key="4">
    <source>
        <dbReference type="Google" id="ProtNLM"/>
    </source>
</evidence>
<name>A0A9N9RC07_9NEOP</name>
<keyword evidence="1" id="KW-0812">Transmembrane</keyword>